<name>A0A9X3IIY2_9HYPH</name>
<evidence type="ECO:0000256" key="2">
    <source>
        <dbReference type="SAM" id="Phobius"/>
    </source>
</evidence>
<protein>
    <submittedName>
        <fullName evidence="3">Uncharacterized protein</fullName>
    </submittedName>
</protein>
<sequence>MMTTYRTYVLSGPRGATSWKDKLKLGAAMVVGAAVVFAALVVSFSIALVLIPVLAVVYLFRKRILRAILARAMPPGAQPGAAGFGRETGYDTAYETATPFEEPNPFRGASGPRAGDGPTIDADYHVVEPRDRDGKR</sequence>
<keyword evidence="2" id="KW-0472">Membrane</keyword>
<accession>A0A9X3IIY2</accession>
<dbReference type="EMBL" id="JAPKNK010000001">
    <property type="protein sequence ID" value="MCX5567858.1"/>
    <property type="molecule type" value="Genomic_DNA"/>
</dbReference>
<dbReference type="Proteomes" id="UP001144805">
    <property type="component" value="Unassembled WGS sequence"/>
</dbReference>
<evidence type="ECO:0000313" key="3">
    <source>
        <dbReference type="EMBL" id="MCX5567858.1"/>
    </source>
</evidence>
<feature type="compositionally biased region" description="Basic and acidic residues" evidence="1">
    <location>
        <begin position="122"/>
        <end position="136"/>
    </location>
</feature>
<organism evidence="3 4">
    <name type="scientific">Kaistia nematophila</name>
    <dbReference type="NCBI Taxonomy" id="2994654"/>
    <lineage>
        <taxon>Bacteria</taxon>
        <taxon>Pseudomonadati</taxon>
        <taxon>Pseudomonadota</taxon>
        <taxon>Alphaproteobacteria</taxon>
        <taxon>Hyphomicrobiales</taxon>
        <taxon>Kaistiaceae</taxon>
        <taxon>Kaistia</taxon>
    </lineage>
</organism>
<evidence type="ECO:0000313" key="4">
    <source>
        <dbReference type="Proteomes" id="UP001144805"/>
    </source>
</evidence>
<evidence type="ECO:0000256" key="1">
    <source>
        <dbReference type="SAM" id="MobiDB-lite"/>
    </source>
</evidence>
<proteinExistence type="predicted"/>
<dbReference type="AlphaFoldDB" id="A0A9X3IIY2"/>
<keyword evidence="4" id="KW-1185">Reference proteome</keyword>
<comment type="caution">
    <text evidence="3">The sequence shown here is derived from an EMBL/GenBank/DDBJ whole genome shotgun (WGS) entry which is preliminary data.</text>
</comment>
<keyword evidence="2" id="KW-0812">Transmembrane</keyword>
<feature type="region of interest" description="Disordered" evidence="1">
    <location>
        <begin position="94"/>
        <end position="136"/>
    </location>
</feature>
<reference evidence="3" key="1">
    <citation type="submission" date="2022-11" db="EMBL/GenBank/DDBJ databases">
        <title>Biodiversity and phylogenetic relationships of bacteria.</title>
        <authorList>
            <person name="Machado R.A.R."/>
            <person name="Bhat A."/>
            <person name="Loulou A."/>
            <person name="Kallel S."/>
        </authorList>
    </citation>
    <scope>NUCLEOTIDE SEQUENCE</scope>
    <source>
        <strain evidence="3">K-TC2</strain>
    </source>
</reference>
<keyword evidence="2" id="KW-1133">Transmembrane helix</keyword>
<feature type="transmembrane region" description="Helical" evidence="2">
    <location>
        <begin position="27"/>
        <end position="60"/>
    </location>
</feature>
<gene>
    <name evidence="3" type="ORF">OSH07_01485</name>
</gene>
<dbReference type="RefSeq" id="WP_266336834.1">
    <property type="nucleotide sequence ID" value="NZ_JAPKNK010000001.1"/>
</dbReference>